<dbReference type="AlphaFoldDB" id="A0A9P6XK94"/>
<proteinExistence type="predicted"/>
<evidence type="ECO:0000256" key="1">
    <source>
        <dbReference type="PROSITE-ProRule" id="PRU00042"/>
    </source>
</evidence>
<dbReference type="GO" id="GO:0008270">
    <property type="term" value="F:zinc ion binding"/>
    <property type="evidence" value="ECO:0007669"/>
    <property type="project" value="UniProtKB-KW"/>
</dbReference>
<sequence>MSSSLTYRLQLQKPGGENSLPSPPNSSCGDEVNKEASFITSFSLPTHYSSYIANGLSNSLPENYTIDHSVTTIAGSKRNHRIHNRKDRRVIMSESSSKNTLQTYRCTDCGKVYKHPNCLSKHQWEHSEQWEYTSKFLLTKHQQVQMLEAANILMNLDKKHKNFSDDDENYTQQDHESDIDIEMDDI</sequence>
<feature type="domain" description="C2H2-type" evidence="3">
    <location>
        <begin position="104"/>
        <end position="131"/>
    </location>
</feature>
<keyword evidence="1" id="KW-0863">Zinc-finger</keyword>
<organism evidence="4 5">
    <name type="scientific">Rhizopus oryzae</name>
    <name type="common">Mucormycosis agent</name>
    <name type="synonym">Rhizopus arrhizus var. delemar</name>
    <dbReference type="NCBI Taxonomy" id="64495"/>
    <lineage>
        <taxon>Eukaryota</taxon>
        <taxon>Fungi</taxon>
        <taxon>Fungi incertae sedis</taxon>
        <taxon>Mucoromycota</taxon>
        <taxon>Mucoromycotina</taxon>
        <taxon>Mucoromycetes</taxon>
        <taxon>Mucorales</taxon>
        <taxon>Mucorineae</taxon>
        <taxon>Rhizopodaceae</taxon>
        <taxon>Rhizopus</taxon>
    </lineage>
</organism>
<reference evidence="4" key="1">
    <citation type="journal article" date="2020" name="Microb. Genom.">
        <title>Genetic diversity of clinical and environmental Mucorales isolates obtained from an investigation of mucormycosis cases among solid organ transplant recipients.</title>
        <authorList>
            <person name="Nguyen M.H."/>
            <person name="Kaul D."/>
            <person name="Muto C."/>
            <person name="Cheng S.J."/>
            <person name="Richter R.A."/>
            <person name="Bruno V.M."/>
            <person name="Liu G."/>
            <person name="Beyhan S."/>
            <person name="Sundermann A.J."/>
            <person name="Mounaud S."/>
            <person name="Pasculle A.W."/>
            <person name="Nierman W.C."/>
            <person name="Driscoll E."/>
            <person name="Cumbie R."/>
            <person name="Clancy C.J."/>
            <person name="Dupont C.L."/>
        </authorList>
    </citation>
    <scope>NUCLEOTIDE SEQUENCE</scope>
    <source>
        <strain evidence="4">GL11</strain>
    </source>
</reference>
<keyword evidence="1" id="KW-0862">Zinc</keyword>
<keyword evidence="1" id="KW-0479">Metal-binding</keyword>
<evidence type="ECO:0000256" key="2">
    <source>
        <dbReference type="SAM" id="MobiDB-lite"/>
    </source>
</evidence>
<evidence type="ECO:0000313" key="5">
    <source>
        <dbReference type="Proteomes" id="UP000716291"/>
    </source>
</evidence>
<dbReference type="EMBL" id="JAANQT010000050">
    <property type="protein sequence ID" value="KAG1315330.1"/>
    <property type="molecule type" value="Genomic_DNA"/>
</dbReference>
<feature type="region of interest" description="Disordered" evidence="2">
    <location>
        <begin position="12"/>
        <end position="31"/>
    </location>
</feature>
<dbReference type="PROSITE" id="PS00028">
    <property type="entry name" value="ZINC_FINGER_C2H2_1"/>
    <property type="match status" value="1"/>
</dbReference>
<gene>
    <name evidence="4" type="ORF">G6F64_000760</name>
</gene>
<dbReference type="OrthoDB" id="2152896at2759"/>
<keyword evidence="5" id="KW-1185">Reference proteome</keyword>
<comment type="caution">
    <text evidence="4">The sequence shown here is derived from an EMBL/GenBank/DDBJ whole genome shotgun (WGS) entry which is preliminary data.</text>
</comment>
<protein>
    <recommendedName>
        <fullName evidence="3">C2H2-type domain-containing protein</fullName>
    </recommendedName>
</protein>
<dbReference type="Proteomes" id="UP000716291">
    <property type="component" value="Unassembled WGS sequence"/>
</dbReference>
<evidence type="ECO:0000259" key="3">
    <source>
        <dbReference type="PROSITE" id="PS50157"/>
    </source>
</evidence>
<dbReference type="InterPro" id="IPR013087">
    <property type="entry name" value="Znf_C2H2_type"/>
</dbReference>
<feature type="region of interest" description="Disordered" evidence="2">
    <location>
        <begin position="163"/>
        <end position="186"/>
    </location>
</feature>
<accession>A0A9P6XK94</accession>
<dbReference type="PROSITE" id="PS50157">
    <property type="entry name" value="ZINC_FINGER_C2H2_2"/>
    <property type="match status" value="1"/>
</dbReference>
<name>A0A9P6XK94_RHIOR</name>
<evidence type="ECO:0000313" key="4">
    <source>
        <dbReference type="EMBL" id="KAG1315330.1"/>
    </source>
</evidence>